<dbReference type="KEGG" id="cel:CELE_Y71F9AL.8"/>
<evidence type="ECO:0000313" key="2">
    <source>
        <dbReference type="EMBL" id="CCD73503.1"/>
    </source>
</evidence>
<dbReference type="GeneID" id="171855"/>
<proteinExistence type="predicted"/>
<feature type="region of interest" description="Disordered" evidence="1">
    <location>
        <begin position="135"/>
        <end position="165"/>
    </location>
</feature>
<dbReference type="PeptideAtlas" id="Q9N4I2"/>
<dbReference type="eggNOG" id="ENOG502TIYC">
    <property type="taxonomic scope" value="Eukaryota"/>
</dbReference>
<name>Q9N4I2_CAEEL</name>
<dbReference type="FunCoup" id="Q9N4I2">
    <property type="interactions" value="777"/>
</dbReference>
<evidence type="ECO:0000256" key="1">
    <source>
        <dbReference type="SAM" id="MobiDB-lite"/>
    </source>
</evidence>
<dbReference type="Bgee" id="WBGene00022113">
    <property type="expression patterns" value="Expressed in germ line (C elegans) and 4 other cell types or tissues"/>
</dbReference>
<dbReference type="RefSeq" id="NP_491064.1">
    <property type="nucleotide sequence ID" value="NM_058663.3"/>
</dbReference>
<keyword evidence="3" id="KW-1185">Reference proteome</keyword>
<dbReference type="WormBase" id="Y71F9AL.8">
    <property type="protein sequence ID" value="CE25560"/>
    <property type="gene ID" value="WBGene00022113"/>
</dbReference>
<dbReference type="Proteomes" id="UP000001940">
    <property type="component" value="Chromosome I"/>
</dbReference>
<accession>Q9N4I2</accession>
<dbReference type="UCSC" id="Y71F9AL.8">
    <property type="organism name" value="c. elegans"/>
</dbReference>
<protein>
    <submittedName>
        <fullName evidence="2">Myb_DNA-bind_3 domain-containing protein</fullName>
    </submittedName>
</protein>
<evidence type="ECO:0000313" key="3">
    <source>
        <dbReference type="Proteomes" id="UP000001940"/>
    </source>
</evidence>
<dbReference type="AlphaFoldDB" id="Q9N4I2"/>
<dbReference type="OrthoDB" id="5877208at2759"/>
<dbReference type="AGR" id="WB:WBGene00022113"/>
<dbReference type="HOGENOM" id="CLU_837402_0_0_1"/>
<dbReference type="PaxDb" id="6239-Y71F9AL.8"/>
<dbReference type="EMBL" id="BX284601">
    <property type="protein sequence ID" value="CCD73503.1"/>
    <property type="molecule type" value="Genomic_DNA"/>
</dbReference>
<dbReference type="STRING" id="6239.Y71F9AL.8.1"/>
<dbReference type="CTD" id="171855"/>
<dbReference type="InParanoid" id="Q9N4I2"/>
<gene>
    <name evidence="2" type="ORF">CELE_Y71F9AL.8</name>
    <name evidence="2 4" type="ORF">Y71F9AL.8</name>
</gene>
<reference evidence="2 3" key="1">
    <citation type="journal article" date="1998" name="Science">
        <title>Genome sequence of the nematode C. elegans: a platform for investigating biology.</title>
        <authorList>
            <consortium name="The C. elegans sequencing consortium"/>
            <person name="Sulson J.E."/>
            <person name="Waterston R."/>
        </authorList>
    </citation>
    <scope>NUCLEOTIDE SEQUENCE [LARGE SCALE GENOMIC DNA]</scope>
    <source>
        <strain evidence="2 3">Bristol N2</strain>
    </source>
</reference>
<organism evidence="2 3">
    <name type="scientific">Caenorhabditis elegans</name>
    <dbReference type="NCBI Taxonomy" id="6239"/>
    <lineage>
        <taxon>Eukaryota</taxon>
        <taxon>Metazoa</taxon>
        <taxon>Ecdysozoa</taxon>
        <taxon>Nematoda</taxon>
        <taxon>Chromadorea</taxon>
        <taxon>Rhabditida</taxon>
        <taxon>Rhabditina</taxon>
        <taxon>Rhabditomorpha</taxon>
        <taxon>Rhabditoidea</taxon>
        <taxon>Rhabditidae</taxon>
        <taxon>Peloderinae</taxon>
        <taxon>Caenorhabditis</taxon>
    </lineage>
</organism>
<evidence type="ECO:0000313" key="4">
    <source>
        <dbReference type="WormBase" id="Y71F9AL.8"/>
    </source>
</evidence>
<dbReference type="OMA" id="YSEDIRM"/>
<sequence>MGNQRHHYNDYEDVRMLKWVARNDKSLGPFGIITWQLYVEAYNCPYSVQSLCGRMRRQIVPNIDYYSRHLKSSDLISLERRFGSRLGAETRKYIRNLAVKTVKIVQVVASRPVEKNSEIEVQKVASLELQAAPTAPTTSAAQLGKTKSPGARTQRIERNDELSRDVFESSCASTIVEPEPPQEEPPQRSHNWKTEMRKIAGQAAQAINDLIRQTVENNDFNKKMFAELENQQNLDHLYGKMFDDPNKADWIMIDVKKFTENHLRMQYFRKIREELHKRFTNQHIIRAVFCFFQFFEYYVTVCVDESTDNYILLMNKVLEMSIKLLPLYIVHC</sequence>
<feature type="compositionally biased region" description="Basic and acidic residues" evidence="1">
    <location>
        <begin position="154"/>
        <end position="165"/>
    </location>
</feature>